<name>A0AAT9G481_9ENTR</name>
<reference evidence="6" key="1">
    <citation type="journal article" date="2023" name="Front. Microbiol.">
        <title>Genome analysis of Candidatus Aschnera chinzeii, the bacterial endosymbiont of the blood-sucking bat fly Penicillidia jenynsii (Insecta: Diptera: Nycteribiidae).</title>
        <authorList>
            <person name="Koga R."/>
            <person name="Moriyama M."/>
            <person name="Nozaki T."/>
            <person name="Fukatsu T."/>
        </authorList>
    </citation>
    <scope>NUCLEOTIDE SEQUENCE</scope>
    <source>
        <strain evidence="6">Kw-01</strain>
    </source>
</reference>
<protein>
    <recommendedName>
        <fullName evidence="4 5">Large ribosomal subunit protein uL29</fullName>
    </recommendedName>
</protein>
<evidence type="ECO:0000256" key="2">
    <source>
        <dbReference type="ARBA" id="ARBA00022980"/>
    </source>
</evidence>
<dbReference type="AlphaFoldDB" id="A0AAT9G481"/>
<evidence type="ECO:0000256" key="5">
    <source>
        <dbReference type="HAMAP-Rule" id="MF_00374"/>
    </source>
</evidence>
<evidence type="ECO:0000256" key="1">
    <source>
        <dbReference type="ARBA" id="ARBA00009254"/>
    </source>
</evidence>
<proteinExistence type="inferred from homology"/>
<dbReference type="EMBL" id="AP028961">
    <property type="protein sequence ID" value="BET44519.1"/>
    <property type="molecule type" value="Genomic_DNA"/>
</dbReference>
<keyword evidence="2 5" id="KW-0689">Ribosomal protein</keyword>
<dbReference type="InterPro" id="IPR001854">
    <property type="entry name" value="Ribosomal_uL29"/>
</dbReference>
<dbReference type="GO" id="GO:0003735">
    <property type="term" value="F:structural constituent of ribosome"/>
    <property type="evidence" value="ECO:0007669"/>
    <property type="project" value="InterPro"/>
</dbReference>
<comment type="similarity">
    <text evidence="1 5">Belongs to the universal ribosomal protein uL29 family.</text>
</comment>
<dbReference type="Gene3D" id="1.10.287.310">
    <property type="match status" value="1"/>
</dbReference>
<dbReference type="PROSITE" id="PS00579">
    <property type="entry name" value="RIBOSOMAL_L29"/>
    <property type="match status" value="1"/>
</dbReference>
<dbReference type="NCBIfam" id="TIGR00012">
    <property type="entry name" value="L29"/>
    <property type="match status" value="1"/>
</dbReference>
<dbReference type="HAMAP" id="MF_00374">
    <property type="entry name" value="Ribosomal_uL29"/>
    <property type="match status" value="1"/>
</dbReference>
<dbReference type="SUPFAM" id="SSF46561">
    <property type="entry name" value="Ribosomal protein L29 (L29p)"/>
    <property type="match status" value="1"/>
</dbReference>
<dbReference type="GO" id="GO:1990904">
    <property type="term" value="C:ribonucleoprotein complex"/>
    <property type="evidence" value="ECO:0007669"/>
    <property type="project" value="UniProtKB-KW"/>
</dbReference>
<dbReference type="Pfam" id="PF00831">
    <property type="entry name" value="Ribosomal_L29"/>
    <property type="match status" value="1"/>
</dbReference>
<accession>A0AAT9G481</accession>
<dbReference type="GO" id="GO:0005840">
    <property type="term" value="C:ribosome"/>
    <property type="evidence" value="ECO:0007669"/>
    <property type="project" value="UniProtKB-KW"/>
</dbReference>
<sequence length="62" mass="7575">MKSNNLKQANTKELHKELFLLLREYFNLRIKFSSGQLKQTHLLKYTRRNIARIKTFLIQRLK</sequence>
<dbReference type="InterPro" id="IPR036049">
    <property type="entry name" value="Ribosomal_uL29_sf"/>
</dbReference>
<organism evidence="6">
    <name type="scientific">Candidatus Aschnera chinzeii</name>
    <dbReference type="NCBI Taxonomy" id="1485666"/>
    <lineage>
        <taxon>Bacteria</taxon>
        <taxon>Pseudomonadati</taxon>
        <taxon>Pseudomonadota</taxon>
        <taxon>Gammaproteobacteria</taxon>
        <taxon>Enterobacterales</taxon>
        <taxon>Enterobacteriaceae</taxon>
        <taxon>Candidatus Aschnera</taxon>
    </lineage>
</organism>
<gene>
    <name evidence="5 6" type="primary">rpmC</name>
    <name evidence="6" type="ORF">ACHINZ_1890</name>
</gene>
<dbReference type="CDD" id="cd00427">
    <property type="entry name" value="Ribosomal_L29_HIP"/>
    <property type="match status" value="1"/>
</dbReference>
<keyword evidence="3 5" id="KW-0687">Ribonucleoprotein</keyword>
<evidence type="ECO:0000313" key="6">
    <source>
        <dbReference type="EMBL" id="BET44519.1"/>
    </source>
</evidence>
<evidence type="ECO:0000256" key="3">
    <source>
        <dbReference type="ARBA" id="ARBA00023274"/>
    </source>
</evidence>
<dbReference type="GO" id="GO:0006412">
    <property type="term" value="P:translation"/>
    <property type="evidence" value="ECO:0007669"/>
    <property type="project" value="UniProtKB-UniRule"/>
</dbReference>
<reference evidence="6" key="2">
    <citation type="submission" date="2023-10" db="EMBL/GenBank/DDBJ databases">
        <authorList>
            <person name="Koga R."/>
            <person name="Fukatsu T."/>
        </authorList>
    </citation>
    <scope>NUCLEOTIDE SEQUENCE</scope>
    <source>
        <strain evidence="6">Kw-01</strain>
    </source>
</reference>
<evidence type="ECO:0000256" key="4">
    <source>
        <dbReference type="ARBA" id="ARBA00035204"/>
    </source>
</evidence>
<dbReference type="InterPro" id="IPR018254">
    <property type="entry name" value="Ribosomal_uL29_CS"/>
</dbReference>